<gene>
    <name evidence="2" type="ORF">Ahy_Scaffold1g107233</name>
</gene>
<name>A0A444WUX1_ARAHY</name>
<proteinExistence type="predicted"/>
<evidence type="ECO:0000313" key="2">
    <source>
        <dbReference type="EMBL" id="RYQ81256.1"/>
    </source>
</evidence>
<accession>A0A444WUX1</accession>
<reference evidence="2 3" key="1">
    <citation type="submission" date="2019-01" db="EMBL/GenBank/DDBJ databases">
        <title>Sequencing of cultivated peanut Arachis hypogaea provides insights into genome evolution and oil improvement.</title>
        <authorList>
            <person name="Chen X."/>
        </authorList>
    </citation>
    <scope>NUCLEOTIDE SEQUENCE [LARGE SCALE GENOMIC DNA]</scope>
    <source>
        <strain evidence="3">cv. Fuhuasheng</strain>
        <tissue evidence="2">Leaves</tissue>
    </source>
</reference>
<feature type="region of interest" description="Disordered" evidence="1">
    <location>
        <begin position="82"/>
        <end position="113"/>
    </location>
</feature>
<protein>
    <submittedName>
        <fullName evidence="2">Uncharacterized protein</fullName>
    </submittedName>
</protein>
<sequence length="113" mass="12452">MYAFANEVHTQGVERLYDALSALMWPEMILKSGNRTSESLLPVKEELSSEESDYELEYEVLSVSLTSEQQWVSATSLDAGGSVPHGNLKTGCENEDGIKPNKEFEPSTSSTAF</sequence>
<organism evidence="2 3">
    <name type="scientific">Arachis hypogaea</name>
    <name type="common">Peanut</name>
    <dbReference type="NCBI Taxonomy" id="3818"/>
    <lineage>
        <taxon>Eukaryota</taxon>
        <taxon>Viridiplantae</taxon>
        <taxon>Streptophyta</taxon>
        <taxon>Embryophyta</taxon>
        <taxon>Tracheophyta</taxon>
        <taxon>Spermatophyta</taxon>
        <taxon>Magnoliopsida</taxon>
        <taxon>eudicotyledons</taxon>
        <taxon>Gunneridae</taxon>
        <taxon>Pentapetalae</taxon>
        <taxon>rosids</taxon>
        <taxon>fabids</taxon>
        <taxon>Fabales</taxon>
        <taxon>Fabaceae</taxon>
        <taxon>Papilionoideae</taxon>
        <taxon>50 kb inversion clade</taxon>
        <taxon>dalbergioids sensu lato</taxon>
        <taxon>Dalbergieae</taxon>
        <taxon>Pterocarpus clade</taxon>
        <taxon>Arachis</taxon>
    </lineage>
</organism>
<dbReference type="EMBL" id="SDMP01000021">
    <property type="protein sequence ID" value="RYQ81256.1"/>
    <property type="molecule type" value="Genomic_DNA"/>
</dbReference>
<dbReference type="AlphaFoldDB" id="A0A444WUX1"/>
<evidence type="ECO:0000313" key="3">
    <source>
        <dbReference type="Proteomes" id="UP000289738"/>
    </source>
</evidence>
<dbReference type="InterPro" id="IPR019341">
    <property type="entry name" value="Alpha/Gamma-adaptin-bd_p34"/>
</dbReference>
<dbReference type="Proteomes" id="UP000289738">
    <property type="component" value="Unassembled WGS sequence"/>
</dbReference>
<evidence type="ECO:0000256" key="1">
    <source>
        <dbReference type="SAM" id="MobiDB-lite"/>
    </source>
</evidence>
<dbReference type="PANTHER" id="PTHR14659">
    <property type="entry name" value="ALPHA- AND GAMMA-ADAPTIN-BINDING PROTEIN P34"/>
    <property type="match status" value="1"/>
</dbReference>
<dbReference type="PANTHER" id="PTHR14659:SF1">
    <property type="entry name" value="ALPHA- AND GAMMA-ADAPTIN-BINDING PROTEIN P34"/>
    <property type="match status" value="1"/>
</dbReference>
<comment type="caution">
    <text evidence="2">The sequence shown here is derived from an EMBL/GenBank/DDBJ whole genome shotgun (WGS) entry which is preliminary data.</text>
</comment>
<keyword evidence="3" id="KW-1185">Reference proteome</keyword>
<feature type="compositionally biased region" description="Basic and acidic residues" evidence="1">
    <location>
        <begin position="96"/>
        <end position="105"/>
    </location>
</feature>